<dbReference type="HOGENOM" id="CLU_2742860_0_0_1"/>
<dbReference type="EMBL" id="ABJB010556660">
    <property type="status" value="NOT_ANNOTATED_CDS"/>
    <property type="molecule type" value="Genomic_DNA"/>
</dbReference>
<evidence type="ECO:0000313" key="2">
    <source>
        <dbReference type="EnsemblMetazoa" id="ISCW002694-PA"/>
    </source>
</evidence>
<protein>
    <submittedName>
        <fullName evidence="1 2">Uncharacterized protein</fullName>
    </submittedName>
</protein>
<sequence>MLNSKPILCTLSNEVQPGPQDGVCDIIFLNFFYAPGKGTFRDKSAAVFQWFLGYARNNSALTEYGLGIDHG</sequence>
<dbReference type="AlphaFoldDB" id="B7PD09"/>
<dbReference type="VEuPathDB" id="VectorBase:ISCI002694"/>
<accession>B7PD09</accession>
<proteinExistence type="predicted"/>
<reference evidence="2" key="2">
    <citation type="submission" date="2020-05" db="UniProtKB">
        <authorList>
            <consortium name="EnsemblMetazoa"/>
        </authorList>
    </citation>
    <scope>IDENTIFICATION</scope>
    <source>
        <strain evidence="2">wikel</strain>
    </source>
</reference>
<name>B7PD09_IXOSC</name>
<dbReference type="PaxDb" id="6945-B7PD09"/>
<dbReference type="EMBL" id="DS687830">
    <property type="protein sequence ID" value="EEC04481.1"/>
    <property type="molecule type" value="Genomic_DNA"/>
</dbReference>
<gene>
    <name evidence="1" type="ORF">IscW_ISCW002694</name>
</gene>
<dbReference type="EnsemblMetazoa" id="ISCW002694-RA">
    <property type="protein sequence ID" value="ISCW002694-PA"/>
    <property type="gene ID" value="ISCW002694"/>
</dbReference>
<dbReference type="Proteomes" id="UP000001555">
    <property type="component" value="Unassembled WGS sequence"/>
</dbReference>
<reference evidence="1 3" key="1">
    <citation type="submission" date="2008-03" db="EMBL/GenBank/DDBJ databases">
        <title>Annotation of Ixodes scapularis.</title>
        <authorList>
            <consortium name="Ixodes scapularis Genome Project Consortium"/>
            <person name="Caler E."/>
            <person name="Hannick L.I."/>
            <person name="Bidwell S."/>
            <person name="Joardar V."/>
            <person name="Thiagarajan M."/>
            <person name="Amedeo P."/>
            <person name="Galinsky K.J."/>
            <person name="Schobel S."/>
            <person name="Inman J."/>
            <person name="Hostetler J."/>
            <person name="Miller J."/>
            <person name="Hammond M."/>
            <person name="Megy K."/>
            <person name="Lawson D."/>
            <person name="Kodira C."/>
            <person name="Sutton G."/>
            <person name="Meyer J."/>
            <person name="Hill C.A."/>
            <person name="Birren B."/>
            <person name="Nene V."/>
            <person name="Collins F."/>
            <person name="Alarcon-Chaidez F."/>
            <person name="Wikel S."/>
            <person name="Strausberg R."/>
        </authorList>
    </citation>
    <scope>NUCLEOTIDE SEQUENCE [LARGE SCALE GENOMIC DNA]</scope>
    <source>
        <strain evidence="3">Wikel</strain>
        <strain evidence="1">Wikel colony</strain>
    </source>
</reference>
<dbReference type="VEuPathDB" id="VectorBase:ISCW002694"/>
<keyword evidence="3" id="KW-1185">Reference proteome</keyword>
<evidence type="ECO:0000313" key="1">
    <source>
        <dbReference type="EMBL" id="EEC04481.1"/>
    </source>
</evidence>
<organism>
    <name type="scientific">Ixodes scapularis</name>
    <name type="common">Black-legged tick</name>
    <name type="synonym">Deer tick</name>
    <dbReference type="NCBI Taxonomy" id="6945"/>
    <lineage>
        <taxon>Eukaryota</taxon>
        <taxon>Metazoa</taxon>
        <taxon>Ecdysozoa</taxon>
        <taxon>Arthropoda</taxon>
        <taxon>Chelicerata</taxon>
        <taxon>Arachnida</taxon>
        <taxon>Acari</taxon>
        <taxon>Parasitiformes</taxon>
        <taxon>Ixodida</taxon>
        <taxon>Ixodoidea</taxon>
        <taxon>Ixodidae</taxon>
        <taxon>Ixodinae</taxon>
        <taxon>Ixodes</taxon>
    </lineage>
</organism>
<evidence type="ECO:0000313" key="3">
    <source>
        <dbReference type="Proteomes" id="UP000001555"/>
    </source>
</evidence>
<dbReference type="InParanoid" id="B7PD09"/>